<dbReference type="PANTHER" id="PTHR43637">
    <property type="entry name" value="UPF0273 PROTEIN TM_0370"/>
    <property type="match status" value="1"/>
</dbReference>
<name>E0SNQ0_IGNAA</name>
<evidence type="ECO:0000313" key="4">
    <source>
        <dbReference type="EMBL" id="ADM27846.1"/>
    </source>
</evidence>
<evidence type="ECO:0000259" key="3">
    <source>
        <dbReference type="Pfam" id="PF06745"/>
    </source>
</evidence>
<dbReference type="InterPro" id="IPR027417">
    <property type="entry name" value="P-loop_NTPase"/>
</dbReference>
<evidence type="ECO:0000313" key="5">
    <source>
        <dbReference type="Proteomes" id="UP000001304"/>
    </source>
</evidence>
<dbReference type="Pfam" id="PF06745">
    <property type="entry name" value="ATPase"/>
    <property type="match status" value="1"/>
</dbReference>
<feature type="domain" description="KaiC-like" evidence="3">
    <location>
        <begin position="10"/>
        <end position="250"/>
    </location>
</feature>
<protein>
    <submittedName>
        <fullName evidence="4">AAA ATPase</fullName>
    </submittedName>
</protein>
<gene>
    <name evidence="4" type="ordered locus">Igag_1032</name>
</gene>
<dbReference type="STRING" id="583356.Igag_1032"/>
<dbReference type="Gene3D" id="3.40.50.300">
    <property type="entry name" value="P-loop containing nucleotide triphosphate hydrolases"/>
    <property type="match status" value="1"/>
</dbReference>
<keyword evidence="2" id="KW-0067">ATP-binding</keyword>
<keyword evidence="5" id="KW-1185">Reference proteome</keyword>
<evidence type="ECO:0000256" key="2">
    <source>
        <dbReference type="ARBA" id="ARBA00022840"/>
    </source>
</evidence>
<dbReference type="SUPFAM" id="SSF52540">
    <property type="entry name" value="P-loop containing nucleoside triphosphate hydrolases"/>
    <property type="match status" value="1"/>
</dbReference>
<dbReference type="PANTHER" id="PTHR43637:SF1">
    <property type="entry name" value="UPF0273 PROTEIN TM_0370"/>
    <property type="match status" value="1"/>
</dbReference>
<dbReference type="BioCyc" id="IAGG583356:GHAH-1014-MONOMER"/>
<dbReference type="EMBL" id="CP002098">
    <property type="protein sequence ID" value="ADM27846.1"/>
    <property type="molecule type" value="Genomic_DNA"/>
</dbReference>
<keyword evidence="1" id="KW-0547">Nucleotide-binding</keyword>
<dbReference type="HOGENOM" id="CLU_097794_0_0_2"/>
<dbReference type="KEGG" id="iag:Igag_1032"/>
<sequence length="251" mass="28899">MGIELIELDIEPFKEILPEGVPRNSFILLAGSGGSGKSVLAMTMVKYFLERKLPVVYLALDDDPKSIAARLKSFDVDVIEYVKNNLFMIIDGYSFRIRDKKEKMHMSVVEEIDPQNMDQVLYTLMRVIDEKQLGNRAFLVIDSINEFLSHYDPQRVIEFLKSVRANIAKNRNILTLAILHTSTQMLREFQLSLEYIVDGLIITEIVVQPPSREPMPISLRQLIVKKMKGVRHRIDSVLYIVDKKGIKLYTQ</sequence>
<organism evidence="4 5">
    <name type="scientific">Ignisphaera aggregans (strain DSM 17230 / JCM 13409 / AQ1.S1)</name>
    <dbReference type="NCBI Taxonomy" id="583356"/>
    <lineage>
        <taxon>Archaea</taxon>
        <taxon>Thermoproteota</taxon>
        <taxon>Thermoprotei</taxon>
        <taxon>Desulfurococcales</taxon>
        <taxon>Desulfurococcaceae</taxon>
        <taxon>Ignisphaera</taxon>
    </lineage>
</organism>
<accession>E0SNQ0</accession>
<proteinExistence type="predicted"/>
<dbReference type="Proteomes" id="UP000001304">
    <property type="component" value="Chromosome"/>
</dbReference>
<dbReference type="GO" id="GO:0005524">
    <property type="term" value="F:ATP binding"/>
    <property type="evidence" value="ECO:0007669"/>
    <property type="project" value="UniProtKB-KW"/>
</dbReference>
<evidence type="ECO:0000256" key="1">
    <source>
        <dbReference type="ARBA" id="ARBA00022741"/>
    </source>
</evidence>
<dbReference type="AlphaFoldDB" id="E0SNQ0"/>
<dbReference type="InterPro" id="IPR014774">
    <property type="entry name" value="KaiC-like_dom"/>
</dbReference>
<reference evidence="4 5" key="1">
    <citation type="journal article" date="2010" name="Stand. Genomic Sci.">
        <title>Complete genome sequence of Ignisphaera aggregans type strain (AQ1.S1).</title>
        <authorList>
            <person name="Goker M."/>
            <person name="Held B."/>
            <person name="Lapidus A."/>
            <person name="Nolan M."/>
            <person name="Spring S."/>
            <person name="Yasawong M."/>
            <person name="Lucas S."/>
            <person name="Glavina Del Rio T."/>
            <person name="Tice H."/>
            <person name="Cheng J.F."/>
            <person name="Goodwin L."/>
            <person name="Tapia R."/>
            <person name="Pitluck S."/>
            <person name="Liolios K."/>
            <person name="Ivanova N."/>
            <person name="Mavromatis K."/>
            <person name="Mikhailova N."/>
            <person name="Pati A."/>
            <person name="Chen A."/>
            <person name="Palaniappan K."/>
            <person name="Brambilla E."/>
            <person name="Land M."/>
            <person name="Hauser L."/>
            <person name="Chang Y.J."/>
            <person name="Jeffries C.D."/>
            <person name="Brettin T."/>
            <person name="Detter J.C."/>
            <person name="Han C."/>
            <person name="Rohde M."/>
            <person name="Sikorski J."/>
            <person name="Woyke T."/>
            <person name="Bristow J."/>
            <person name="Eisen J.A."/>
            <person name="Markowitz V."/>
            <person name="Hugenholtz P."/>
            <person name="Kyrpides N.C."/>
            <person name="Klenk H.P."/>
        </authorList>
    </citation>
    <scope>NUCLEOTIDE SEQUENCE [LARGE SCALE GENOMIC DNA]</scope>
    <source>
        <strain evidence="5">DSM 17230 / JCM 13409 / AQ1.S1</strain>
    </source>
</reference>